<evidence type="ECO:0000259" key="15">
    <source>
        <dbReference type="Pfam" id="PF00520"/>
    </source>
</evidence>
<dbReference type="SUPFAM" id="SSF48403">
    <property type="entry name" value="Ankyrin repeat"/>
    <property type="match status" value="1"/>
</dbReference>
<dbReference type="EMBL" id="OB660115">
    <property type="protein sequence ID" value="CAD7222870.1"/>
    <property type="molecule type" value="Genomic_DNA"/>
</dbReference>
<dbReference type="PROSITE" id="PS50088">
    <property type="entry name" value="ANK_REPEAT"/>
    <property type="match status" value="2"/>
</dbReference>
<dbReference type="InterPro" id="IPR002110">
    <property type="entry name" value="Ankyrin_rpt"/>
</dbReference>
<feature type="region of interest" description="Disordered" evidence="13">
    <location>
        <begin position="1046"/>
        <end position="1083"/>
    </location>
</feature>
<keyword evidence="5" id="KW-0107">Calcium channel</keyword>
<dbReference type="PANTHER" id="PTHR10582">
    <property type="entry name" value="TRANSIENT RECEPTOR POTENTIAL ION CHANNEL PROTEIN"/>
    <property type="match status" value="1"/>
</dbReference>
<feature type="region of interest" description="Disordered" evidence="13">
    <location>
        <begin position="817"/>
        <end position="875"/>
    </location>
</feature>
<evidence type="ECO:0000256" key="6">
    <source>
        <dbReference type="ARBA" id="ARBA00022692"/>
    </source>
</evidence>
<dbReference type="GO" id="GO:0034703">
    <property type="term" value="C:cation channel complex"/>
    <property type="evidence" value="ECO:0007669"/>
    <property type="project" value="UniProtKB-ARBA"/>
</dbReference>
<evidence type="ECO:0000256" key="14">
    <source>
        <dbReference type="SAM" id="Phobius"/>
    </source>
</evidence>
<reference evidence="16" key="1">
    <citation type="submission" date="2020-11" db="EMBL/GenBank/DDBJ databases">
        <authorList>
            <person name="Tran Van P."/>
        </authorList>
    </citation>
    <scope>NUCLEOTIDE SEQUENCE</scope>
</reference>
<evidence type="ECO:0000256" key="2">
    <source>
        <dbReference type="ARBA" id="ARBA00022448"/>
    </source>
</evidence>
<feature type="region of interest" description="Disordered" evidence="13">
    <location>
        <begin position="917"/>
        <end position="1028"/>
    </location>
</feature>
<keyword evidence="7" id="KW-0677">Repeat</keyword>
<dbReference type="OrthoDB" id="533508at2759"/>
<gene>
    <name evidence="16" type="ORF">CTOB1V02_LOCUS867</name>
</gene>
<evidence type="ECO:0000256" key="9">
    <source>
        <dbReference type="ARBA" id="ARBA00022989"/>
    </source>
</evidence>
<dbReference type="InterPro" id="IPR005821">
    <property type="entry name" value="Ion_trans_dom"/>
</dbReference>
<evidence type="ECO:0000256" key="12">
    <source>
        <dbReference type="ARBA" id="ARBA00023303"/>
    </source>
</evidence>
<evidence type="ECO:0000313" key="16">
    <source>
        <dbReference type="EMBL" id="CAD7222870.1"/>
    </source>
</evidence>
<keyword evidence="3" id="KW-1003">Cell membrane</keyword>
<feature type="region of interest" description="Disordered" evidence="13">
    <location>
        <begin position="1112"/>
        <end position="1162"/>
    </location>
</feature>
<proteinExistence type="predicted"/>
<feature type="compositionally biased region" description="Basic and acidic residues" evidence="13">
    <location>
        <begin position="1000"/>
        <end position="1012"/>
    </location>
</feature>
<evidence type="ECO:0000256" key="10">
    <source>
        <dbReference type="ARBA" id="ARBA00023065"/>
    </source>
</evidence>
<accession>A0A7R8ZKL8</accession>
<dbReference type="GO" id="GO:0005886">
    <property type="term" value="C:plasma membrane"/>
    <property type="evidence" value="ECO:0007669"/>
    <property type="project" value="UniProtKB-SubCell"/>
</dbReference>
<feature type="transmembrane region" description="Helical" evidence="14">
    <location>
        <begin position="611"/>
        <end position="636"/>
    </location>
</feature>
<dbReference type="AlphaFoldDB" id="A0A7R8ZKL8"/>
<sequence length="1225" mass="135642">MFNWFASLESELQYAIIKGIPNCLRRQSRRIMGNCAQRLRGSHKTPGAILDRVISQASEQDDCLLYKLANYKGGGELVDAYNIGGSAEVDALIREQFGVFMYNNGKGRTITETDYLKWYCRGKDTVRKVGLRWGFMSGYSLVNGNNGKGRTITKTDYLKWYCRGKDTVSLTVDENFNRYDPLLKWRDHEGCWKMDYRGSLGETLLHVLIICNTRLHTKLAKILLQAFPKLALDVVEGEEYLGASPLHLAIAYNNVDFSNMLIDVGADVNQRAIGSFFQPYDQQGQHPKSQTTYEGLAYFGEYPLVWAACCNNEAVYNYLLEHGGDPNIQDQYGNMVLHLLVVNDNLDMYGYSLRHPRKRAENGILNKAGLTPLTLACKLGRSEIFQEMMELSAVEFWRYSNITCSGYPLNAVDTILPSGKINHQSALMIILSGEKAEHLDMLEGGVVQRILEEKWKTFARLSFLKRLLICFLHLITLGVAVVLRGESLTDGESWSEVDIVRYCAELSTCLGCLFYCVISQGSELMLQGVVVFTKNLLRAPAKCIFFISNIMLLSIFPFRVLGHVIEDCRMCTYIEEQLLAVAVPGSWFFLMFFAGAVRLTGPFVTMIFSMITGDMFTFGIIYGIMLLFFSQAYFFLYRGHSDFQSTKFAGYHYTWMGLFHTTLGEYDMDMEKTAYPIILTLVFCTFQVIVPILLLNMLIAMMGNTYALVIQQSEKEFVKQWANIVINLERAVSQEKAKEHLIQYSIKLGSGKEDGTEQRAVMVIRSKNKTRARQRKGALSNWKRLGRVLVDNLRHYQCNAWDLRTYIIDGENDGIIPGRGPIKPMKKGGGGPKPPPPGGGGQPPGAAGAAGLAPSGTATEEEEGPPPSAPSWLTGTVDNLAWQNDLNLDAKGGGGESTGDGGGLTGALSQLAFTNDLNLGGVDLPSSAAPATSKPVGSVPASRPAPAPATTDPTATKKPIATPAGQIHQKPKTPITNSTGKPTIVVEPNATKTAAQVLDAPKDTDQKSDPKMKFKKKRKPYRLPPTPKLFQIQGCTVTSSLESLSGLSEDSDLWEEEQRQNKNIPKEKEDIESQKIRGKVLPKSQDSKYLCVGNYDVSDMTPPLMGIIHPELTNGTIPGKDPHYSPLHDVAKDTSPPDPKLGRPTSVPPGIGRDGLPRGEPVHETSAIMNGVTLHEPLVNNLEKQKRRPWTAGGNLKPDRKIMKNSTSDVQPISKMLAWTQDDGL</sequence>
<feature type="transmembrane region" description="Helical" evidence="14">
    <location>
        <begin position="674"/>
        <end position="695"/>
    </location>
</feature>
<keyword evidence="9 14" id="KW-1133">Transmembrane helix</keyword>
<keyword evidence="8" id="KW-0106">Calcium</keyword>
<evidence type="ECO:0000256" key="3">
    <source>
        <dbReference type="ARBA" id="ARBA00022475"/>
    </source>
</evidence>
<feature type="region of interest" description="Disordered" evidence="13">
    <location>
        <begin position="1185"/>
        <end position="1208"/>
    </location>
</feature>
<dbReference type="InterPro" id="IPR024862">
    <property type="entry name" value="TRPV"/>
</dbReference>
<keyword evidence="11 14" id="KW-0472">Membrane</keyword>
<evidence type="ECO:0000256" key="8">
    <source>
        <dbReference type="ARBA" id="ARBA00022837"/>
    </source>
</evidence>
<keyword evidence="2" id="KW-0813">Transport</keyword>
<name>A0A7R8ZKL8_9CRUS</name>
<keyword evidence="12" id="KW-0407">Ion channel</keyword>
<dbReference type="GO" id="GO:0005262">
    <property type="term" value="F:calcium channel activity"/>
    <property type="evidence" value="ECO:0007669"/>
    <property type="project" value="UniProtKB-KW"/>
</dbReference>
<dbReference type="FunFam" id="1.25.40.20:FF:000185">
    <property type="entry name" value="OSMotic avoidance abnormal family member"/>
    <property type="match status" value="1"/>
</dbReference>
<evidence type="ECO:0000256" key="4">
    <source>
        <dbReference type="ARBA" id="ARBA00022568"/>
    </source>
</evidence>
<keyword evidence="4" id="KW-0109">Calcium transport</keyword>
<dbReference type="Pfam" id="PF00023">
    <property type="entry name" value="Ank"/>
    <property type="match status" value="1"/>
</dbReference>
<dbReference type="PROSITE" id="PS50297">
    <property type="entry name" value="ANK_REP_REGION"/>
    <property type="match status" value="1"/>
</dbReference>
<evidence type="ECO:0000256" key="7">
    <source>
        <dbReference type="ARBA" id="ARBA00022737"/>
    </source>
</evidence>
<dbReference type="Pfam" id="PF12796">
    <property type="entry name" value="Ank_2"/>
    <property type="match status" value="1"/>
</dbReference>
<keyword evidence="10" id="KW-0406">Ion transport</keyword>
<keyword evidence="6 14" id="KW-0812">Transmembrane</keyword>
<evidence type="ECO:0000256" key="11">
    <source>
        <dbReference type="ARBA" id="ARBA00023136"/>
    </source>
</evidence>
<feature type="transmembrane region" description="Helical" evidence="14">
    <location>
        <begin position="539"/>
        <end position="558"/>
    </location>
</feature>
<dbReference type="InterPro" id="IPR036770">
    <property type="entry name" value="Ankyrin_rpt-contain_sf"/>
</dbReference>
<feature type="compositionally biased region" description="Low complexity" evidence="13">
    <location>
        <begin position="940"/>
        <end position="964"/>
    </location>
</feature>
<evidence type="ECO:0000256" key="13">
    <source>
        <dbReference type="SAM" id="MobiDB-lite"/>
    </source>
</evidence>
<dbReference type="PANTHER" id="PTHR10582:SF2">
    <property type="entry name" value="INACTIVE"/>
    <property type="match status" value="1"/>
</dbReference>
<feature type="compositionally biased region" description="Low complexity" evidence="13">
    <location>
        <begin position="844"/>
        <end position="858"/>
    </location>
</feature>
<dbReference type="Gene3D" id="1.25.40.20">
    <property type="entry name" value="Ankyrin repeat-containing domain"/>
    <property type="match status" value="1"/>
</dbReference>
<feature type="compositionally biased region" description="Basic and acidic residues" evidence="13">
    <location>
        <begin position="1056"/>
        <end position="1075"/>
    </location>
</feature>
<dbReference type="GO" id="GO:0098703">
    <property type="term" value="P:calcium ion import across plasma membrane"/>
    <property type="evidence" value="ECO:0007669"/>
    <property type="project" value="TreeGrafter"/>
</dbReference>
<feature type="transmembrane region" description="Helical" evidence="14">
    <location>
        <begin position="578"/>
        <end position="599"/>
    </location>
</feature>
<dbReference type="Pfam" id="PF00520">
    <property type="entry name" value="Ion_trans"/>
    <property type="match status" value="1"/>
</dbReference>
<evidence type="ECO:0000256" key="1">
    <source>
        <dbReference type="ARBA" id="ARBA00004651"/>
    </source>
</evidence>
<comment type="subcellular location">
    <subcellularLocation>
        <location evidence="1">Cell membrane</location>
        <topology evidence="1">Multi-pass membrane protein</topology>
    </subcellularLocation>
</comment>
<protein>
    <recommendedName>
        <fullName evidence="15">Ion transport domain-containing protein</fullName>
    </recommendedName>
</protein>
<dbReference type="SMART" id="SM00248">
    <property type="entry name" value="ANK"/>
    <property type="match status" value="4"/>
</dbReference>
<feature type="domain" description="Ion transport" evidence="15">
    <location>
        <begin position="546"/>
        <end position="713"/>
    </location>
</feature>
<organism evidence="16">
    <name type="scientific">Cyprideis torosa</name>
    <dbReference type="NCBI Taxonomy" id="163714"/>
    <lineage>
        <taxon>Eukaryota</taxon>
        <taxon>Metazoa</taxon>
        <taxon>Ecdysozoa</taxon>
        <taxon>Arthropoda</taxon>
        <taxon>Crustacea</taxon>
        <taxon>Oligostraca</taxon>
        <taxon>Ostracoda</taxon>
        <taxon>Podocopa</taxon>
        <taxon>Podocopida</taxon>
        <taxon>Cytherocopina</taxon>
        <taxon>Cytheroidea</taxon>
        <taxon>Cytherideidae</taxon>
        <taxon>Cyprideis</taxon>
    </lineage>
</organism>
<evidence type="ECO:0000256" key="5">
    <source>
        <dbReference type="ARBA" id="ARBA00022673"/>
    </source>
</evidence>